<dbReference type="GO" id="GO:0005886">
    <property type="term" value="C:plasma membrane"/>
    <property type="evidence" value="ECO:0007669"/>
    <property type="project" value="TreeGrafter"/>
</dbReference>
<evidence type="ECO:0000256" key="3">
    <source>
        <dbReference type="ARBA" id="ARBA00022692"/>
    </source>
</evidence>
<reference evidence="7" key="1">
    <citation type="submission" date="2020-05" db="EMBL/GenBank/DDBJ databases">
        <title>Phylogenomic resolution of chytrid fungi.</title>
        <authorList>
            <person name="Stajich J.E."/>
            <person name="Amses K."/>
            <person name="Simmons R."/>
            <person name="Seto K."/>
            <person name="Myers J."/>
            <person name="Bonds A."/>
            <person name="Quandt C.A."/>
            <person name="Barry K."/>
            <person name="Liu P."/>
            <person name="Grigoriev I."/>
            <person name="Longcore J.E."/>
            <person name="James T.Y."/>
        </authorList>
    </citation>
    <scope>NUCLEOTIDE SEQUENCE</scope>
    <source>
        <strain evidence="7">PLAUS21</strain>
    </source>
</reference>
<protein>
    <submittedName>
        <fullName evidence="7">Uncharacterized protein</fullName>
    </submittedName>
</protein>
<evidence type="ECO:0000313" key="7">
    <source>
        <dbReference type="EMBL" id="KAJ3258577.1"/>
    </source>
</evidence>
<feature type="transmembrane region" description="Helical" evidence="6">
    <location>
        <begin position="187"/>
        <end position="207"/>
    </location>
</feature>
<keyword evidence="4 6" id="KW-1133">Transmembrane helix</keyword>
<feature type="transmembrane region" description="Helical" evidence="6">
    <location>
        <begin position="134"/>
        <end position="153"/>
    </location>
</feature>
<dbReference type="EMBL" id="JADGKB010000026">
    <property type="protein sequence ID" value="KAJ3258577.1"/>
    <property type="molecule type" value="Genomic_DNA"/>
</dbReference>
<proteinExistence type="inferred from homology"/>
<keyword evidence="5 6" id="KW-0472">Membrane</keyword>
<dbReference type="PANTHER" id="PTHR31123:SF1">
    <property type="entry name" value="ACCUMULATION OF DYADS PROTEIN 2-RELATED"/>
    <property type="match status" value="1"/>
</dbReference>
<evidence type="ECO:0000256" key="5">
    <source>
        <dbReference type="ARBA" id="ARBA00023136"/>
    </source>
</evidence>
<evidence type="ECO:0000256" key="6">
    <source>
        <dbReference type="SAM" id="Phobius"/>
    </source>
</evidence>
<sequence>MEDNNEYTVYDSASSAKNVSQQPALPNEYLYREGNAGMLGLLGFFFAVFPSSVLDAIDPTVPKQIIFMYLTLFGGLLQIYAGSKDFHHGNTFTACIFSVFGYAWVGEGIMAGNLQVLQPTTTGATPSNDYATVMGVYLTTLTLMNTIFLILSWHHPRGSLLLFITLGFVEGRLLGSTAGAFTANHKITQFGAYFGAIGALLALYSFIAEAYAEEGIVLPTGKFDEVVTKRRPYKGEKNV</sequence>
<evidence type="ECO:0000256" key="2">
    <source>
        <dbReference type="ARBA" id="ARBA00005587"/>
    </source>
</evidence>
<feature type="transmembrane region" description="Helical" evidence="6">
    <location>
        <begin position="94"/>
        <end position="114"/>
    </location>
</feature>
<comment type="caution">
    <text evidence="7">The sequence shown here is derived from an EMBL/GenBank/DDBJ whole genome shotgun (WGS) entry which is preliminary data.</text>
</comment>
<organism evidence="7 8">
    <name type="scientific">Boothiomyces macroporosus</name>
    <dbReference type="NCBI Taxonomy" id="261099"/>
    <lineage>
        <taxon>Eukaryota</taxon>
        <taxon>Fungi</taxon>
        <taxon>Fungi incertae sedis</taxon>
        <taxon>Chytridiomycota</taxon>
        <taxon>Chytridiomycota incertae sedis</taxon>
        <taxon>Chytridiomycetes</taxon>
        <taxon>Rhizophydiales</taxon>
        <taxon>Terramycetaceae</taxon>
        <taxon>Boothiomyces</taxon>
    </lineage>
</organism>
<dbReference type="PANTHER" id="PTHR31123">
    <property type="entry name" value="ACCUMULATION OF DYADS PROTEIN 2-RELATED"/>
    <property type="match status" value="1"/>
</dbReference>
<feature type="transmembrane region" description="Helical" evidence="6">
    <location>
        <begin position="65"/>
        <end position="82"/>
    </location>
</feature>
<comment type="similarity">
    <text evidence="2">Belongs to the acetate uptake transporter (AceTr) (TC 2.A.96) family.</text>
</comment>
<feature type="transmembrane region" description="Helical" evidence="6">
    <location>
        <begin position="36"/>
        <end position="53"/>
    </location>
</feature>
<feature type="transmembrane region" description="Helical" evidence="6">
    <location>
        <begin position="160"/>
        <end position="181"/>
    </location>
</feature>
<name>A0AAD5UKR9_9FUNG</name>
<evidence type="ECO:0000256" key="1">
    <source>
        <dbReference type="ARBA" id="ARBA00004141"/>
    </source>
</evidence>
<dbReference type="InterPro" id="IPR051633">
    <property type="entry name" value="AceTr"/>
</dbReference>
<accession>A0AAD5UKR9</accession>
<dbReference type="Proteomes" id="UP001210925">
    <property type="component" value="Unassembled WGS sequence"/>
</dbReference>
<keyword evidence="8" id="KW-1185">Reference proteome</keyword>
<gene>
    <name evidence="7" type="ORF">HK103_003537</name>
</gene>
<dbReference type="InterPro" id="IPR000791">
    <property type="entry name" value="Gpr1/Fun34/SatP-like"/>
</dbReference>
<dbReference type="Pfam" id="PF01184">
    <property type="entry name" value="Gpr1_Fun34_YaaH"/>
    <property type="match status" value="1"/>
</dbReference>
<evidence type="ECO:0000256" key="4">
    <source>
        <dbReference type="ARBA" id="ARBA00022989"/>
    </source>
</evidence>
<evidence type="ECO:0000313" key="8">
    <source>
        <dbReference type="Proteomes" id="UP001210925"/>
    </source>
</evidence>
<keyword evidence="3 6" id="KW-0812">Transmembrane</keyword>
<comment type="subcellular location">
    <subcellularLocation>
        <location evidence="1">Membrane</location>
        <topology evidence="1">Multi-pass membrane protein</topology>
    </subcellularLocation>
</comment>
<dbReference type="AlphaFoldDB" id="A0AAD5UKR9"/>
<dbReference type="GO" id="GO:0015123">
    <property type="term" value="F:acetate transmembrane transporter activity"/>
    <property type="evidence" value="ECO:0007669"/>
    <property type="project" value="TreeGrafter"/>
</dbReference>